<dbReference type="Proteomes" id="UP001623553">
    <property type="component" value="Unassembled WGS sequence"/>
</dbReference>
<dbReference type="EMBL" id="JBEWZF010000002">
    <property type="protein sequence ID" value="MFL0298552.1"/>
    <property type="molecule type" value="Genomic_DNA"/>
</dbReference>
<reference evidence="1 2" key="1">
    <citation type="submission" date="2024-07" db="EMBL/GenBank/DDBJ databases">
        <authorList>
            <person name="Pitt A."/>
            <person name="Hahn M.W."/>
        </authorList>
    </citation>
    <scope>NUCLEOTIDE SEQUENCE [LARGE SCALE GENOMIC DNA]</scope>
    <source>
        <strain evidence="1 2">2-BAHN-186B</strain>
    </source>
</reference>
<dbReference type="RefSeq" id="WP_406800360.1">
    <property type="nucleotide sequence ID" value="NZ_JBEWZF010000002.1"/>
</dbReference>
<organism evidence="1 2">
    <name type="scientific">Aquirufa novilacunae</name>
    <dbReference type="NCBI Taxonomy" id="3139305"/>
    <lineage>
        <taxon>Bacteria</taxon>
        <taxon>Pseudomonadati</taxon>
        <taxon>Bacteroidota</taxon>
        <taxon>Cytophagia</taxon>
        <taxon>Cytophagales</taxon>
        <taxon>Flectobacillaceae</taxon>
        <taxon>Aquirufa</taxon>
    </lineage>
</organism>
<evidence type="ECO:0000313" key="2">
    <source>
        <dbReference type="Proteomes" id="UP001623553"/>
    </source>
</evidence>
<sequence length="62" mass="7241">MKKNTLLDQGLFELSSKELIEYEGGNWLRTIATLFVSFYDAFNDFMEGFNEAQLKKNHTDCK</sequence>
<comment type="caution">
    <text evidence="1">The sequence shown here is derived from an EMBL/GenBank/DDBJ whole genome shotgun (WGS) entry which is preliminary data.</text>
</comment>
<protein>
    <recommendedName>
        <fullName evidence="3">Bacteriocin</fullName>
    </recommendedName>
</protein>
<evidence type="ECO:0008006" key="3">
    <source>
        <dbReference type="Google" id="ProtNLM"/>
    </source>
</evidence>
<keyword evidence="2" id="KW-1185">Reference proteome</keyword>
<accession>A0ABW8U6W9</accession>
<proteinExistence type="predicted"/>
<evidence type="ECO:0000313" key="1">
    <source>
        <dbReference type="EMBL" id="MFL0298552.1"/>
    </source>
</evidence>
<gene>
    <name evidence="1" type="ORF">AAE961_06700</name>
</gene>
<name>A0ABW8U6W9_9BACT</name>